<comment type="similarity">
    <text evidence="1">Belongs to the SorC transcriptional regulatory family.</text>
</comment>
<reference evidence="7 8" key="1">
    <citation type="submission" date="2020-08" db="EMBL/GenBank/DDBJ databases">
        <title>A Genomic Blueprint of the Chicken Gut Microbiome.</title>
        <authorList>
            <person name="Gilroy R."/>
            <person name="Ravi A."/>
            <person name="Getino M."/>
            <person name="Pursley I."/>
            <person name="Horton D.L."/>
            <person name="Alikhan N.-F."/>
            <person name="Baker D."/>
            <person name="Gharbi K."/>
            <person name="Hall N."/>
            <person name="Watson M."/>
            <person name="Adriaenssens E.M."/>
            <person name="Foster-Nyarko E."/>
            <person name="Jarju S."/>
            <person name="Secka A."/>
            <person name="Antonio M."/>
            <person name="Oren A."/>
            <person name="Chaudhuri R."/>
            <person name="La Ragione R.M."/>
            <person name="Hildebrand F."/>
            <person name="Pallen M.J."/>
        </authorList>
    </citation>
    <scope>NUCLEOTIDE SEQUENCE [LARGE SCALE GENOMIC DNA]</scope>
    <source>
        <strain evidence="7 8">Sa1YVA6</strain>
    </source>
</reference>
<evidence type="ECO:0000256" key="2">
    <source>
        <dbReference type="ARBA" id="ARBA00023015"/>
    </source>
</evidence>
<evidence type="ECO:0000313" key="7">
    <source>
        <dbReference type="EMBL" id="MBD8033844.1"/>
    </source>
</evidence>
<keyword evidence="3" id="KW-0238">DNA-binding</keyword>
<sequence>MPEIDSLFQKRFRVLQAISTFGPIGRRALVEQLQMTERDIRNETTVLSEQQLISIQKKGMICTPKGYEVLEQLYELHRELSGIVAMEQQLTEMFGIARVIIVTGDAEQDMTVKQQLGKEAAQTLLQVANGKDQIAVTGGSSVAAMKEYLTANTVLGDANFIAARGGMGDEMSFQANTVVSKFAKRCGAKYRTLFLPEHLSEQAYEAMKDEPIIKEMIELYEQVNIVVHGIGAAQEMALRRNSTHEEQQLLEQKGAVAEAFGYYFNKDGDIVHHLRTIGIQLEHVNKAQHVIAIAAGRNKAAAIQAYFKNAVKQTILITDEQTANTILEK</sequence>
<dbReference type="InterPro" id="IPR037171">
    <property type="entry name" value="NagB/RpiA_transferase-like"/>
</dbReference>
<feature type="domain" description="Sugar-binding" evidence="5">
    <location>
        <begin position="80"/>
        <end position="328"/>
    </location>
</feature>
<dbReference type="SUPFAM" id="SSF100950">
    <property type="entry name" value="NagB/RpiA/CoA transferase-like"/>
    <property type="match status" value="1"/>
</dbReference>
<dbReference type="Gene3D" id="3.40.50.1360">
    <property type="match status" value="1"/>
</dbReference>
<dbReference type="PANTHER" id="PTHR34294">
    <property type="entry name" value="TRANSCRIPTIONAL REGULATOR-RELATED"/>
    <property type="match status" value="1"/>
</dbReference>
<name>A0ABR8XPG5_9BACL</name>
<dbReference type="Pfam" id="PF04198">
    <property type="entry name" value="Sugar-bind"/>
    <property type="match status" value="1"/>
</dbReference>
<comment type="caution">
    <text evidence="7">The sequence shown here is derived from an EMBL/GenBank/DDBJ whole genome shotgun (WGS) entry which is preliminary data.</text>
</comment>
<proteinExistence type="inferred from homology"/>
<keyword evidence="4" id="KW-0804">Transcription</keyword>
<dbReference type="InterPro" id="IPR007324">
    <property type="entry name" value="Sugar-bd_dom_put"/>
</dbReference>
<organism evidence="7 8">
    <name type="scientific">Solibacillus merdavium</name>
    <dbReference type="NCBI Taxonomy" id="2762218"/>
    <lineage>
        <taxon>Bacteria</taxon>
        <taxon>Bacillati</taxon>
        <taxon>Bacillota</taxon>
        <taxon>Bacilli</taxon>
        <taxon>Bacillales</taxon>
        <taxon>Caryophanaceae</taxon>
        <taxon>Solibacillus</taxon>
    </lineage>
</organism>
<evidence type="ECO:0000256" key="4">
    <source>
        <dbReference type="ARBA" id="ARBA00023163"/>
    </source>
</evidence>
<keyword evidence="8" id="KW-1185">Reference proteome</keyword>
<dbReference type="InterPro" id="IPR051054">
    <property type="entry name" value="SorC_transcr_regulators"/>
</dbReference>
<dbReference type="Proteomes" id="UP000600565">
    <property type="component" value="Unassembled WGS sequence"/>
</dbReference>
<evidence type="ECO:0000259" key="6">
    <source>
        <dbReference type="Pfam" id="PF21715"/>
    </source>
</evidence>
<feature type="domain" description="CggR N-terminal DNA binding" evidence="6">
    <location>
        <begin position="8"/>
        <end position="75"/>
    </location>
</feature>
<accession>A0ABR8XPG5</accession>
<dbReference type="InterPro" id="IPR036390">
    <property type="entry name" value="WH_DNA-bd_sf"/>
</dbReference>
<dbReference type="PANTHER" id="PTHR34294:SF5">
    <property type="entry name" value="CENTRAL GLYCOLYTIC GENES REGULATOR"/>
    <property type="match status" value="1"/>
</dbReference>
<dbReference type="SUPFAM" id="SSF46785">
    <property type="entry name" value="Winged helix' DNA-binding domain"/>
    <property type="match status" value="1"/>
</dbReference>
<evidence type="ECO:0000256" key="3">
    <source>
        <dbReference type="ARBA" id="ARBA00023125"/>
    </source>
</evidence>
<dbReference type="Pfam" id="PF21715">
    <property type="entry name" value="CggR_N"/>
    <property type="match status" value="1"/>
</dbReference>
<gene>
    <name evidence="7" type="ORF">H9632_12305</name>
</gene>
<keyword evidence="2" id="KW-0805">Transcription regulation</keyword>
<dbReference type="Gene3D" id="1.10.10.10">
    <property type="entry name" value="Winged helix-like DNA-binding domain superfamily/Winged helix DNA-binding domain"/>
    <property type="match status" value="1"/>
</dbReference>
<dbReference type="InterPro" id="IPR048715">
    <property type="entry name" value="CggR_N"/>
</dbReference>
<evidence type="ECO:0000256" key="1">
    <source>
        <dbReference type="ARBA" id="ARBA00010466"/>
    </source>
</evidence>
<evidence type="ECO:0000259" key="5">
    <source>
        <dbReference type="Pfam" id="PF04198"/>
    </source>
</evidence>
<evidence type="ECO:0000313" key="8">
    <source>
        <dbReference type="Proteomes" id="UP000600565"/>
    </source>
</evidence>
<protein>
    <recommendedName>
        <fullName evidence="9">Sugar-binding domain-containing protein</fullName>
    </recommendedName>
</protein>
<dbReference type="InterPro" id="IPR036388">
    <property type="entry name" value="WH-like_DNA-bd_sf"/>
</dbReference>
<dbReference type="EMBL" id="JACSPW010000011">
    <property type="protein sequence ID" value="MBD8033844.1"/>
    <property type="molecule type" value="Genomic_DNA"/>
</dbReference>
<evidence type="ECO:0008006" key="9">
    <source>
        <dbReference type="Google" id="ProtNLM"/>
    </source>
</evidence>